<evidence type="ECO:0000256" key="1">
    <source>
        <dbReference type="SAM" id="Phobius"/>
    </source>
</evidence>
<evidence type="ECO:0000313" key="2">
    <source>
        <dbReference type="EMBL" id="KXB64107.1"/>
    </source>
</evidence>
<organism evidence="2 3">
    <name type="scientific">Leptotrichia wadei</name>
    <dbReference type="NCBI Taxonomy" id="157687"/>
    <lineage>
        <taxon>Bacteria</taxon>
        <taxon>Fusobacteriati</taxon>
        <taxon>Fusobacteriota</taxon>
        <taxon>Fusobacteriia</taxon>
        <taxon>Fusobacteriales</taxon>
        <taxon>Leptotrichiaceae</taxon>
        <taxon>Leptotrichia</taxon>
    </lineage>
</organism>
<comment type="caution">
    <text evidence="2">The sequence shown here is derived from an EMBL/GenBank/DDBJ whole genome shotgun (WGS) entry which is preliminary data.</text>
</comment>
<dbReference type="OrthoDB" id="82372at2"/>
<dbReference type="Proteomes" id="UP000070483">
    <property type="component" value="Unassembled WGS sequence"/>
</dbReference>
<keyword evidence="3" id="KW-1185">Reference proteome</keyword>
<gene>
    <name evidence="2" type="ORF">HMPREF3180_01515</name>
</gene>
<dbReference type="AlphaFoldDB" id="A0A134A8T3"/>
<sequence>MYIYDEQKLKKENRKRRLFILTDSLLYVILPITIGFLKISKNIISIWLIIIFGILKFYLKTKKDFVNDYKKENKEAGDFEKILRKEKLKKKIFYLKIGCVSTCLIVITLTSINIFQLPSYVRDLKEIRKIISNSKEFYVNGKKLKNTEDVKKWILDSTNYFEILWDYKRIYNLKNSKIKVILSNEKGQHFIIEKEDYEWGVIKIKENLYYKLGVIYRNDTNRTIEMEKSLGLIPQN</sequence>
<keyword evidence="1" id="KW-0472">Membrane</keyword>
<name>A0A134A8T3_9FUSO</name>
<accession>A0A134A8T3</accession>
<keyword evidence="1" id="KW-1133">Transmembrane helix</keyword>
<keyword evidence="1" id="KW-0812">Transmembrane</keyword>
<proteinExistence type="predicted"/>
<evidence type="ECO:0000313" key="3">
    <source>
        <dbReference type="Proteomes" id="UP000070483"/>
    </source>
</evidence>
<dbReference type="PATRIC" id="fig|157687.3.peg.1507"/>
<reference evidence="3" key="1">
    <citation type="submission" date="2016-01" db="EMBL/GenBank/DDBJ databases">
        <authorList>
            <person name="Mitreva M."/>
            <person name="Pepin K.H."/>
            <person name="Mihindukulasuriya K.A."/>
            <person name="Fulton R."/>
            <person name="Fronick C."/>
            <person name="O'Laughlin M."/>
            <person name="Miner T."/>
            <person name="Herter B."/>
            <person name="Rosa B.A."/>
            <person name="Cordes M."/>
            <person name="Tomlinson C."/>
            <person name="Wollam A."/>
            <person name="Palsikar V.B."/>
            <person name="Mardis E.R."/>
            <person name="Wilson R.K."/>
        </authorList>
    </citation>
    <scope>NUCLEOTIDE SEQUENCE [LARGE SCALE GENOMIC DNA]</scope>
    <source>
        <strain evidence="3">KA00185</strain>
    </source>
</reference>
<feature type="transmembrane region" description="Helical" evidence="1">
    <location>
        <begin position="43"/>
        <end position="59"/>
    </location>
</feature>
<feature type="transmembrane region" description="Helical" evidence="1">
    <location>
        <begin position="18"/>
        <end position="37"/>
    </location>
</feature>
<dbReference type="RefSeq" id="WP_060918167.1">
    <property type="nucleotide sequence ID" value="NZ_KQ960084.1"/>
</dbReference>
<protein>
    <submittedName>
        <fullName evidence="2">Uncharacterized protein</fullName>
    </submittedName>
</protein>
<dbReference type="EMBL" id="LSDD01000105">
    <property type="protein sequence ID" value="KXB64107.1"/>
    <property type="molecule type" value="Genomic_DNA"/>
</dbReference>
<feature type="transmembrane region" description="Helical" evidence="1">
    <location>
        <begin position="93"/>
        <end position="115"/>
    </location>
</feature>